<name>A0A1X6ZM42_9RHOB</name>
<dbReference type="PANTHER" id="PTHR42988:SF2">
    <property type="entry name" value="CYCLIC NUCLEOTIDE PHOSPHODIESTERASE CBUA0032-RELATED"/>
    <property type="match status" value="1"/>
</dbReference>
<protein>
    <submittedName>
        <fullName evidence="6">Phosphodiesterase YaeI</fullName>
    </submittedName>
</protein>
<keyword evidence="2" id="KW-0378">Hydrolase</keyword>
<dbReference type="GO" id="GO:0016787">
    <property type="term" value="F:hydrolase activity"/>
    <property type="evidence" value="ECO:0007669"/>
    <property type="project" value="UniProtKB-KW"/>
</dbReference>
<proteinExistence type="inferred from homology"/>
<sequence length="279" mass="30715">MKRILHLSDLHFGRARPDLEAPLLAAIARNRPDLVVVSGDFTQRARHVQFRRAQDFLAKLPAPVLSVPGNHDTPLDRPFERLLAPFRRYRRYVDEDTEPVFSDGKLTVVGVNTVNPLAWQQGKFSSRARDRVARRLAEHPADLSVVVVHHPLEHGPKVDKRLMRGARAALAQLSDCGADVVLSGHLHRASSAPFRAAPGLLFVQAGTGLSSRTRGDDNTFNLLDWEETGALRVTTWGARGQGAQAVFAPEASAMFRREGRVWARQPAAPGAAALSRRCA</sequence>
<evidence type="ECO:0000313" key="6">
    <source>
        <dbReference type="EMBL" id="SLN55345.1"/>
    </source>
</evidence>
<evidence type="ECO:0000256" key="2">
    <source>
        <dbReference type="ARBA" id="ARBA00022801"/>
    </source>
</evidence>
<dbReference type="InterPro" id="IPR004843">
    <property type="entry name" value="Calcineurin-like_PHP"/>
</dbReference>
<reference evidence="6 7" key="1">
    <citation type="submission" date="2017-03" db="EMBL/GenBank/DDBJ databases">
        <authorList>
            <person name="Afonso C.L."/>
            <person name="Miller P.J."/>
            <person name="Scott M.A."/>
            <person name="Spackman E."/>
            <person name="Goraichik I."/>
            <person name="Dimitrov K.M."/>
            <person name="Suarez D.L."/>
            <person name="Swayne D.E."/>
        </authorList>
    </citation>
    <scope>NUCLEOTIDE SEQUENCE [LARGE SCALE GENOMIC DNA]</scope>
    <source>
        <strain evidence="6 7">CECT 7751</strain>
    </source>
</reference>
<dbReference type="OrthoDB" id="651281at2"/>
<dbReference type="CDD" id="cd07400">
    <property type="entry name" value="MPP_1"/>
    <property type="match status" value="1"/>
</dbReference>
<organism evidence="6 7">
    <name type="scientific">Pseudooceanicola marinus</name>
    <dbReference type="NCBI Taxonomy" id="396013"/>
    <lineage>
        <taxon>Bacteria</taxon>
        <taxon>Pseudomonadati</taxon>
        <taxon>Pseudomonadota</taxon>
        <taxon>Alphaproteobacteria</taxon>
        <taxon>Rhodobacterales</taxon>
        <taxon>Paracoccaceae</taxon>
        <taxon>Pseudooceanicola</taxon>
    </lineage>
</organism>
<gene>
    <name evidence="6" type="ORF">PSM7751_02717</name>
</gene>
<keyword evidence="3" id="KW-0408">Iron</keyword>
<comment type="similarity">
    <text evidence="4">Belongs to the cyclic nucleotide phosphodiesterase class-III family.</text>
</comment>
<dbReference type="AlphaFoldDB" id="A0A1X6ZM42"/>
<keyword evidence="7" id="KW-1185">Reference proteome</keyword>
<dbReference type="EMBL" id="FWFN01000005">
    <property type="protein sequence ID" value="SLN55345.1"/>
    <property type="molecule type" value="Genomic_DNA"/>
</dbReference>
<evidence type="ECO:0000256" key="1">
    <source>
        <dbReference type="ARBA" id="ARBA00022723"/>
    </source>
</evidence>
<dbReference type="Proteomes" id="UP000193963">
    <property type="component" value="Unassembled WGS sequence"/>
</dbReference>
<dbReference type="InterPro" id="IPR050884">
    <property type="entry name" value="CNP_phosphodiesterase-III"/>
</dbReference>
<dbReference type="SUPFAM" id="SSF56300">
    <property type="entry name" value="Metallo-dependent phosphatases"/>
    <property type="match status" value="1"/>
</dbReference>
<dbReference type="Pfam" id="PF00149">
    <property type="entry name" value="Metallophos"/>
    <property type="match status" value="1"/>
</dbReference>
<evidence type="ECO:0000256" key="3">
    <source>
        <dbReference type="ARBA" id="ARBA00023004"/>
    </source>
</evidence>
<evidence type="ECO:0000313" key="7">
    <source>
        <dbReference type="Proteomes" id="UP000193963"/>
    </source>
</evidence>
<dbReference type="PANTHER" id="PTHR42988">
    <property type="entry name" value="PHOSPHOHYDROLASE"/>
    <property type="match status" value="1"/>
</dbReference>
<dbReference type="InterPro" id="IPR029052">
    <property type="entry name" value="Metallo-depent_PP-like"/>
</dbReference>
<accession>A0A1X6ZM42</accession>
<evidence type="ECO:0000256" key="4">
    <source>
        <dbReference type="ARBA" id="ARBA00025742"/>
    </source>
</evidence>
<dbReference type="Gene3D" id="3.60.21.10">
    <property type="match status" value="1"/>
</dbReference>
<evidence type="ECO:0000259" key="5">
    <source>
        <dbReference type="Pfam" id="PF00149"/>
    </source>
</evidence>
<dbReference type="GO" id="GO:0046872">
    <property type="term" value="F:metal ion binding"/>
    <property type="evidence" value="ECO:0007669"/>
    <property type="project" value="UniProtKB-KW"/>
</dbReference>
<feature type="domain" description="Calcineurin-like phosphoesterase" evidence="5">
    <location>
        <begin position="3"/>
        <end position="188"/>
    </location>
</feature>
<keyword evidence="1" id="KW-0479">Metal-binding</keyword>
<dbReference type="RefSeq" id="WP_085888750.1">
    <property type="nucleotide sequence ID" value="NZ_FWFN01000005.1"/>
</dbReference>